<dbReference type="GO" id="GO:0004803">
    <property type="term" value="F:transposase activity"/>
    <property type="evidence" value="ECO:0007669"/>
    <property type="project" value="InterPro"/>
</dbReference>
<dbReference type="NCBIfam" id="NF033542">
    <property type="entry name" value="transpos_IS110"/>
    <property type="match status" value="1"/>
</dbReference>
<dbReference type="InterPro" id="IPR003346">
    <property type="entry name" value="Transposase_20"/>
</dbReference>
<evidence type="ECO:0000259" key="2">
    <source>
        <dbReference type="Pfam" id="PF02371"/>
    </source>
</evidence>
<keyword evidence="4" id="KW-1185">Reference proteome</keyword>
<comment type="caution">
    <text evidence="3">The sequence shown here is derived from an EMBL/GenBank/DDBJ whole genome shotgun (WGS) entry which is preliminary data.</text>
</comment>
<evidence type="ECO:0000259" key="1">
    <source>
        <dbReference type="Pfam" id="PF01548"/>
    </source>
</evidence>
<evidence type="ECO:0000313" key="4">
    <source>
        <dbReference type="Proteomes" id="UP000242258"/>
    </source>
</evidence>
<reference evidence="4" key="1">
    <citation type="submission" date="2016-09" db="EMBL/GenBank/DDBJ databases">
        <authorList>
            <person name="Wan X."/>
            <person name="Hou S."/>
        </authorList>
    </citation>
    <scope>NUCLEOTIDE SEQUENCE [LARGE SCALE GENOMIC DNA]</scope>
    <source>
        <strain evidence="4">KH87</strain>
    </source>
</reference>
<feature type="domain" description="Transposase IS110-like N-terminal" evidence="1">
    <location>
        <begin position="12"/>
        <end position="156"/>
    </location>
</feature>
<proteinExistence type="predicted"/>
<sequence>MKFYTTQHPYYCGIDLHARSLYVCILDAAGETILHREIKALPEPLLDILAPYIGNVVVGVECMHCWYWVSDLCAEHGIDFILGHALYMKAIHGGKAKNDRIDSYKIAHLIRGGNFPQAYVYPPEMRSARDLLRRRTRIVRHGADLKAHVKNTTSQYNLPPNNLNLRYPNAREAMRDRFDDQFVQRNVDLDLNIIAFYNQELSSIECFIEKHAKHHNGNDYHILTSFPGIGRILALTILYEVGHIERFNTVQDFASYSRLIKCKAESAGKSYGTQGNKIGNAHLKWAFGEIAVLYLRGNDKAKAYLLKLQKRMSKAKALSALAHKIGRCVYYMLKNQKVFNEERFLTC</sequence>
<gene>
    <name evidence="3" type="ORF">BI198_02100</name>
</gene>
<dbReference type="RefSeq" id="WP_070048060.1">
    <property type="nucleotide sequence ID" value="NZ_MKEK01000001.1"/>
</dbReference>
<dbReference type="PANTHER" id="PTHR33055:SF15">
    <property type="entry name" value="TRANSPOSASE-RELATED"/>
    <property type="match status" value="1"/>
</dbReference>
<name>A0A1E7Q346_9GAMM</name>
<dbReference type="Pfam" id="PF01548">
    <property type="entry name" value="DEDD_Tnp_IS110"/>
    <property type="match status" value="1"/>
</dbReference>
<dbReference type="OrthoDB" id="1523051at2"/>
<dbReference type="Pfam" id="PF02371">
    <property type="entry name" value="Transposase_20"/>
    <property type="match status" value="1"/>
</dbReference>
<dbReference type="InterPro" id="IPR002525">
    <property type="entry name" value="Transp_IS110-like_N"/>
</dbReference>
<evidence type="ECO:0000313" key="3">
    <source>
        <dbReference type="EMBL" id="OEY68493.1"/>
    </source>
</evidence>
<accession>A0A1E7Q346</accession>
<dbReference type="InterPro" id="IPR047650">
    <property type="entry name" value="Transpos_IS110"/>
</dbReference>
<dbReference type="GO" id="GO:0006313">
    <property type="term" value="P:DNA transposition"/>
    <property type="evidence" value="ECO:0007669"/>
    <property type="project" value="InterPro"/>
</dbReference>
<dbReference type="EMBL" id="MKEK01000001">
    <property type="protein sequence ID" value="OEY68493.1"/>
    <property type="molecule type" value="Genomic_DNA"/>
</dbReference>
<organism evidence="3 4">
    <name type="scientific">Rheinheimera salexigens</name>
    <dbReference type="NCBI Taxonomy" id="1628148"/>
    <lineage>
        <taxon>Bacteria</taxon>
        <taxon>Pseudomonadati</taxon>
        <taxon>Pseudomonadota</taxon>
        <taxon>Gammaproteobacteria</taxon>
        <taxon>Chromatiales</taxon>
        <taxon>Chromatiaceae</taxon>
        <taxon>Rheinheimera</taxon>
    </lineage>
</organism>
<dbReference type="AlphaFoldDB" id="A0A1E7Q346"/>
<dbReference type="Proteomes" id="UP000242258">
    <property type="component" value="Unassembled WGS sequence"/>
</dbReference>
<dbReference type="PANTHER" id="PTHR33055">
    <property type="entry name" value="TRANSPOSASE FOR INSERTION SEQUENCE ELEMENT IS1111A"/>
    <property type="match status" value="1"/>
</dbReference>
<protein>
    <submittedName>
        <fullName evidence="3">IS110 family transposase</fullName>
    </submittedName>
</protein>
<dbReference type="GO" id="GO:0003677">
    <property type="term" value="F:DNA binding"/>
    <property type="evidence" value="ECO:0007669"/>
    <property type="project" value="InterPro"/>
</dbReference>
<feature type="domain" description="Transposase IS116/IS110/IS902 C-terminal" evidence="2">
    <location>
        <begin position="221"/>
        <end position="304"/>
    </location>
</feature>